<dbReference type="SUPFAM" id="SSF81321">
    <property type="entry name" value="Family A G protein-coupled receptor-like"/>
    <property type="match status" value="1"/>
</dbReference>
<comment type="similarity">
    <text evidence="9">Belongs to the G-protein coupled receptor 1 family.</text>
</comment>
<feature type="transmembrane region" description="Helical" evidence="10">
    <location>
        <begin position="65"/>
        <end position="96"/>
    </location>
</feature>
<dbReference type="AlphaFoldDB" id="A0A3B4A8C7"/>
<keyword evidence="7 9" id="KW-0675">Receptor</keyword>
<feature type="transmembrane region" description="Helical" evidence="10">
    <location>
        <begin position="144"/>
        <end position="164"/>
    </location>
</feature>
<sequence length="320" mass="36380">METEEAELCFPHLHNSSCRKPLKHTSETYITLMLYTLMTIAIILLNLLVIVSIAHFRQLHSASNFILLSLAVSDFLVGLVVSPFVNYIMIACWYFGEILCAFFYVVTCIVLCASVGTIVLISIDRYIAISDPLRYSTKMNSKTVNISISICWMNALLYSVFVMFENWLNLGAYKSCHGECVISFLKEVDLIWAFVLPIAIIIILYFQVFLVVVSQSRAMRSHVAAVNYKNTKKSETKAAKNLGLVVLVYVLCYCPYYCVAYSDTLAIASPVQTFIFFLLFINSALNPLIYTMIYPWFRKSIKLIVTLQILRSGSRDFLIL</sequence>
<dbReference type="PROSITE" id="PS50262">
    <property type="entry name" value="G_PROTEIN_RECEP_F1_2"/>
    <property type="match status" value="1"/>
</dbReference>
<keyword evidence="13" id="KW-1185">Reference proteome</keyword>
<dbReference type="GO" id="GO:0001594">
    <property type="term" value="F:trace-amine receptor activity"/>
    <property type="evidence" value="ECO:0007669"/>
    <property type="project" value="TreeGrafter"/>
</dbReference>
<evidence type="ECO:0000256" key="5">
    <source>
        <dbReference type="ARBA" id="ARBA00023040"/>
    </source>
</evidence>
<evidence type="ECO:0000259" key="11">
    <source>
        <dbReference type="PROSITE" id="PS50262"/>
    </source>
</evidence>
<dbReference type="RefSeq" id="XP_055086733.1">
    <property type="nucleotide sequence ID" value="XM_055230758.1"/>
</dbReference>
<feature type="transmembrane region" description="Helical" evidence="10">
    <location>
        <begin position="29"/>
        <end position="53"/>
    </location>
</feature>
<dbReference type="GeneID" id="129457315"/>
<dbReference type="InterPro" id="IPR000276">
    <property type="entry name" value="GPCR_Rhodpsn"/>
</dbReference>
<protein>
    <recommendedName>
        <fullName evidence="11">G-protein coupled receptors family 1 profile domain-containing protein</fullName>
    </recommendedName>
</protein>
<name>A0A3B4A8C7_9GOBI</name>
<evidence type="ECO:0000256" key="3">
    <source>
        <dbReference type="ARBA" id="ARBA00022692"/>
    </source>
</evidence>
<feature type="transmembrane region" description="Helical" evidence="10">
    <location>
        <begin position="242"/>
        <end position="262"/>
    </location>
</feature>
<dbReference type="Gene3D" id="1.20.1070.10">
    <property type="entry name" value="Rhodopsin 7-helix transmembrane proteins"/>
    <property type="match status" value="1"/>
</dbReference>
<evidence type="ECO:0000256" key="9">
    <source>
        <dbReference type="RuleBase" id="RU000688"/>
    </source>
</evidence>
<keyword evidence="2" id="KW-1003">Cell membrane</keyword>
<evidence type="ECO:0000256" key="10">
    <source>
        <dbReference type="SAM" id="Phobius"/>
    </source>
</evidence>
<dbReference type="OrthoDB" id="5964776at2759"/>
<reference evidence="12" key="1">
    <citation type="submission" date="2025-08" db="UniProtKB">
        <authorList>
            <consortium name="Ensembl"/>
        </authorList>
    </citation>
    <scope>IDENTIFICATION</scope>
</reference>
<evidence type="ECO:0000256" key="7">
    <source>
        <dbReference type="ARBA" id="ARBA00023170"/>
    </source>
</evidence>
<accession>A0A3B4A8C7</accession>
<dbReference type="PANTHER" id="PTHR24249">
    <property type="entry name" value="HISTAMINE RECEPTOR-RELATED G-PROTEIN COUPLED RECEPTOR"/>
    <property type="match status" value="1"/>
</dbReference>
<keyword evidence="8 9" id="KW-0807">Transducer</keyword>
<keyword evidence="3 9" id="KW-0812">Transmembrane</keyword>
<dbReference type="Ensembl" id="ENSPMGT00000013614.1">
    <property type="protein sequence ID" value="ENSPMGP00000012761.1"/>
    <property type="gene ID" value="ENSPMGG00000010520.1"/>
</dbReference>
<evidence type="ECO:0000256" key="4">
    <source>
        <dbReference type="ARBA" id="ARBA00022989"/>
    </source>
</evidence>
<feature type="transmembrane region" description="Helical" evidence="10">
    <location>
        <begin position="274"/>
        <end position="297"/>
    </location>
</feature>
<keyword evidence="6 10" id="KW-0472">Membrane</keyword>
<feature type="transmembrane region" description="Helical" evidence="10">
    <location>
        <begin position="191"/>
        <end position="213"/>
    </location>
</feature>
<evidence type="ECO:0000256" key="2">
    <source>
        <dbReference type="ARBA" id="ARBA00022475"/>
    </source>
</evidence>
<evidence type="ECO:0000256" key="1">
    <source>
        <dbReference type="ARBA" id="ARBA00004651"/>
    </source>
</evidence>
<evidence type="ECO:0000256" key="6">
    <source>
        <dbReference type="ARBA" id="ARBA00023136"/>
    </source>
</evidence>
<dbReference type="InterPro" id="IPR017452">
    <property type="entry name" value="GPCR_Rhodpsn_7TM"/>
</dbReference>
<dbReference type="Proteomes" id="UP000261520">
    <property type="component" value="Unplaced"/>
</dbReference>
<keyword evidence="5 9" id="KW-0297">G-protein coupled receptor</keyword>
<dbReference type="GO" id="GO:0005886">
    <property type="term" value="C:plasma membrane"/>
    <property type="evidence" value="ECO:0007669"/>
    <property type="project" value="UniProtKB-SubCell"/>
</dbReference>
<comment type="subcellular location">
    <subcellularLocation>
        <location evidence="1">Cell membrane</location>
        <topology evidence="1">Multi-pass membrane protein</topology>
    </subcellularLocation>
</comment>
<feature type="domain" description="G-protein coupled receptors family 1 profile" evidence="11">
    <location>
        <begin position="45"/>
        <end position="290"/>
    </location>
</feature>
<dbReference type="InterPro" id="IPR050569">
    <property type="entry name" value="TAAR"/>
</dbReference>
<evidence type="ECO:0000256" key="8">
    <source>
        <dbReference type="ARBA" id="ARBA00023224"/>
    </source>
</evidence>
<dbReference type="Pfam" id="PF00001">
    <property type="entry name" value="7tm_1"/>
    <property type="match status" value="1"/>
</dbReference>
<dbReference type="PRINTS" id="PR00237">
    <property type="entry name" value="GPCRRHODOPSN"/>
</dbReference>
<evidence type="ECO:0000313" key="12">
    <source>
        <dbReference type="Ensembl" id="ENSPMGP00000012761.1"/>
    </source>
</evidence>
<proteinExistence type="inferred from homology"/>
<evidence type="ECO:0000313" key="13">
    <source>
        <dbReference type="Proteomes" id="UP000261520"/>
    </source>
</evidence>
<keyword evidence="4 10" id="KW-1133">Transmembrane helix</keyword>
<feature type="transmembrane region" description="Helical" evidence="10">
    <location>
        <begin position="102"/>
        <end position="123"/>
    </location>
</feature>
<dbReference type="SMART" id="SM01381">
    <property type="entry name" value="7TM_GPCR_Srsx"/>
    <property type="match status" value="1"/>
</dbReference>
<dbReference type="STRING" id="409849.ENSPMGP00000012761"/>
<organism evidence="12 13">
    <name type="scientific">Periophthalmus magnuspinnatus</name>
    <dbReference type="NCBI Taxonomy" id="409849"/>
    <lineage>
        <taxon>Eukaryota</taxon>
        <taxon>Metazoa</taxon>
        <taxon>Chordata</taxon>
        <taxon>Craniata</taxon>
        <taxon>Vertebrata</taxon>
        <taxon>Euteleostomi</taxon>
        <taxon>Actinopterygii</taxon>
        <taxon>Neopterygii</taxon>
        <taxon>Teleostei</taxon>
        <taxon>Neoteleostei</taxon>
        <taxon>Acanthomorphata</taxon>
        <taxon>Gobiaria</taxon>
        <taxon>Gobiiformes</taxon>
        <taxon>Gobioidei</taxon>
        <taxon>Gobiidae</taxon>
        <taxon>Oxudercinae</taxon>
        <taxon>Periophthalmus</taxon>
    </lineage>
</organism>
<dbReference type="PANTHER" id="PTHR24249:SF381">
    <property type="entry name" value="TRACE AMINE ASSOCIATED RECEPTOR 19P-RELATED"/>
    <property type="match status" value="1"/>
</dbReference>
<reference evidence="12" key="2">
    <citation type="submission" date="2025-09" db="UniProtKB">
        <authorList>
            <consortium name="Ensembl"/>
        </authorList>
    </citation>
    <scope>IDENTIFICATION</scope>
</reference>
<dbReference type="PROSITE" id="PS00237">
    <property type="entry name" value="G_PROTEIN_RECEP_F1_1"/>
    <property type="match status" value="1"/>
</dbReference>